<dbReference type="AlphaFoldDB" id="A0A9P8KX80"/>
<proteinExistence type="predicted"/>
<keyword evidence="2" id="KW-1185">Reference proteome</keyword>
<gene>
    <name evidence="1" type="ORF">TsFJ059_004619</name>
</gene>
<protein>
    <submittedName>
        <fullName evidence="1">Uncharacterized protein</fullName>
    </submittedName>
</protein>
<evidence type="ECO:0000313" key="2">
    <source>
        <dbReference type="Proteomes" id="UP000826573"/>
    </source>
</evidence>
<evidence type="ECO:0000313" key="1">
    <source>
        <dbReference type="EMBL" id="KAH0529926.1"/>
    </source>
</evidence>
<dbReference type="Proteomes" id="UP000826573">
    <property type="component" value="Unassembled WGS sequence"/>
</dbReference>
<accession>A0A9P8KX80</accession>
<comment type="caution">
    <text evidence="1">The sequence shown here is derived from an EMBL/GenBank/DDBJ whole genome shotgun (WGS) entry which is preliminary data.</text>
</comment>
<name>A0A9P8KX80_9HYPO</name>
<reference evidence="1 2" key="1">
    <citation type="submission" date="2021-08" db="EMBL/GenBank/DDBJ databases">
        <title>The highly contiguous genome resource for Trichoderma semiorbis FJ059, a fungal antagonistic to plant pathogens.</title>
        <authorList>
            <person name="Liu T."/>
        </authorList>
    </citation>
    <scope>NUCLEOTIDE SEQUENCE [LARGE SCALE GENOMIC DNA]</scope>
    <source>
        <strain evidence="1 2">FJ059</strain>
    </source>
</reference>
<organism evidence="1 2">
    <name type="scientific">Trichoderma semiorbis</name>
    <dbReference type="NCBI Taxonomy" id="1491008"/>
    <lineage>
        <taxon>Eukaryota</taxon>
        <taxon>Fungi</taxon>
        <taxon>Dikarya</taxon>
        <taxon>Ascomycota</taxon>
        <taxon>Pezizomycotina</taxon>
        <taxon>Sordariomycetes</taxon>
        <taxon>Hypocreomycetidae</taxon>
        <taxon>Hypocreales</taxon>
        <taxon>Hypocreaceae</taxon>
        <taxon>Trichoderma</taxon>
    </lineage>
</organism>
<dbReference type="EMBL" id="JAIMJC010000002">
    <property type="protein sequence ID" value="KAH0529926.1"/>
    <property type="molecule type" value="Genomic_DNA"/>
</dbReference>
<sequence>MDQHDTSLSSANSLNYSGVVAHHTVQLVRPSTAATNSRTPVGRRKICPKDDAQFERQVTSWPEGEKVAFLQAAETTLPLNWFSPDPE</sequence>